<dbReference type="AlphaFoldDB" id="A0AA88V8I5"/>
<evidence type="ECO:0000313" key="2">
    <source>
        <dbReference type="Proteomes" id="UP001188597"/>
    </source>
</evidence>
<accession>A0AA88V8I5</accession>
<gene>
    <name evidence="1" type="ORF">RJ639_020164</name>
</gene>
<keyword evidence="2" id="KW-1185">Reference proteome</keyword>
<protein>
    <submittedName>
        <fullName evidence="1">Uncharacterized protein</fullName>
    </submittedName>
</protein>
<organism evidence="1 2">
    <name type="scientific">Escallonia herrerae</name>
    <dbReference type="NCBI Taxonomy" id="1293975"/>
    <lineage>
        <taxon>Eukaryota</taxon>
        <taxon>Viridiplantae</taxon>
        <taxon>Streptophyta</taxon>
        <taxon>Embryophyta</taxon>
        <taxon>Tracheophyta</taxon>
        <taxon>Spermatophyta</taxon>
        <taxon>Magnoliopsida</taxon>
        <taxon>eudicotyledons</taxon>
        <taxon>Gunneridae</taxon>
        <taxon>Pentapetalae</taxon>
        <taxon>asterids</taxon>
        <taxon>campanulids</taxon>
        <taxon>Escalloniales</taxon>
        <taxon>Escalloniaceae</taxon>
        <taxon>Escallonia</taxon>
    </lineage>
</organism>
<reference evidence="1" key="1">
    <citation type="submission" date="2022-12" db="EMBL/GenBank/DDBJ databases">
        <title>Draft genome assemblies for two species of Escallonia (Escalloniales).</title>
        <authorList>
            <person name="Chanderbali A."/>
            <person name="Dervinis C."/>
            <person name="Anghel I."/>
            <person name="Soltis D."/>
            <person name="Soltis P."/>
            <person name="Zapata F."/>
        </authorList>
    </citation>
    <scope>NUCLEOTIDE SEQUENCE</scope>
    <source>
        <strain evidence="1">UCBG64.0493</strain>
        <tissue evidence="1">Leaf</tissue>
    </source>
</reference>
<dbReference type="Proteomes" id="UP001188597">
    <property type="component" value="Unassembled WGS sequence"/>
</dbReference>
<evidence type="ECO:0000313" key="1">
    <source>
        <dbReference type="EMBL" id="KAK3003790.1"/>
    </source>
</evidence>
<dbReference type="EMBL" id="JAVXUP010002361">
    <property type="protein sequence ID" value="KAK3003790.1"/>
    <property type="molecule type" value="Genomic_DNA"/>
</dbReference>
<proteinExistence type="predicted"/>
<name>A0AA88V8I5_9ASTE</name>
<comment type="caution">
    <text evidence="1">The sequence shown here is derived from an EMBL/GenBank/DDBJ whole genome shotgun (WGS) entry which is preliminary data.</text>
</comment>
<sequence length="266" mass="29130">MVNSLAVSVCPLVASYTTAFDHVPLPWVTWDELEVLQNVKRVSPWQVEYVLPTNSFHSTFPSTKKFRVSDDLGLLPDGDGELFFPMTGLSSSMTGQLNPALINYVSFPAGMQGARQDQICVSRLSNFFSDNNHQMNMDDFVGNTMTKVDSISTELNIGSSQSDNLSPDSQSSIHCFATELVGKQGCNSSTKVGINSIQLFGKIIHMDEPVEGGFHDVGCTEDEGSRACKESEGLHNALDLSLTYPYAFDNLDVQYQRDSAIEACSS</sequence>